<evidence type="ECO:0000313" key="2">
    <source>
        <dbReference type="EMBL" id="CAI3995868.1"/>
    </source>
</evidence>
<evidence type="ECO:0000313" key="4">
    <source>
        <dbReference type="EMBL" id="CAL4783180.1"/>
    </source>
</evidence>
<sequence>MDVHYCIVPLRPDRVSALFNGRPCLTQSIRRAKADFTAPESSMDIPLSYALWPVVCRLYNTRKAVKAQEAAKVQLEKNLAAQEAEAEKEEDQLEDPSVDELEVDETEELENLEDLDEAEVKCATEREAGSFLKESDLDVTLKAAARSFPKSPQQGKFASRSAVLDQMSRAGAKRTWQWTAGPEPPLREDCPNPDGSYVARLAHGLESVVELRGRLVPLTGLPKEKRRDLRRVAQPEEINWKALPPFVPACEDGRLEQLARKNGCKFYSSTSSLTGVLSRCYFAISQHRGFDPKGLTKSFLKRRRTFSPSTRWPTVVYLRVNEPGDAWSLTAGGDDGNDENVLLDLGLTMEYQLTTPKSTFDARFLQKDEEADPPDLEKEGLAYRFLKVGRTMMRSQLDAIHRGEVFDVKTRAVFDIRHNITDYENQRKYRITRILGQGPSYELEIYEMMRNAFMKYGLQAKIGRMDGVIVAYHNTAEIFGFQYIPLEDMERCIYGGMEAADVAFDLSIQMLEKIMDLLTKDPELSKSGTIKVQVVSEEDSNNGRGNALDLTAAVVVKEGDNNEPDQLGVACSFRIVADTFHGDGTLKSGLFWTRGVLALQMRHCKRVTM</sequence>
<gene>
    <name evidence="2" type="ORF">C1SCF055_LOCUS22393</name>
</gene>
<proteinExistence type="predicted"/>
<organism evidence="2">
    <name type="scientific">Cladocopium goreaui</name>
    <dbReference type="NCBI Taxonomy" id="2562237"/>
    <lineage>
        <taxon>Eukaryota</taxon>
        <taxon>Sar</taxon>
        <taxon>Alveolata</taxon>
        <taxon>Dinophyceae</taxon>
        <taxon>Suessiales</taxon>
        <taxon>Symbiodiniaceae</taxon>
        <taxon>Cladocopium</taxon>
    </lineage>
</organism>
<dbReference type="PANTHER" id="PTHR31014:SF0">
    <property type="entry name" value="MITOCHONDRIAL TRANSLATION SYSTEM COMPONENT PET127-RELATED"/>
    <property type="match status" value="1"/>
</dbReference>
<comment type="caution">
    <text evidence="2">The sequence shown here is derived from an EMBL/GenBank/DDBJ whole genome shotgun (WGS) entry which is preliminary data.</text>
</comment>
<dbReference type="OrthoDB" id="10249045at2759"/>
<dbReference type="AlphaFoldDB" id="A0A9P1G0X2"/>
<protein>
    <submittedName>
        <fullName evidence="4">mRNA degradation protein, mitochondrial</fullName>
    </submittedName>
</protein>
<dbReference type="Proteomes" id="UP001152797">
    <property type="component" value="Unassembled WGS sequence"/>
</dbReference>
<dbReference type="InterPro" id="IPR013943">
    <property type="entry name" value="Pet127"/>
</dbReference>
<reference evidence="2" key="1">
    <citation type="submission" date="2022-10" db="EMBL/GenBank/DDBJ databases">
        <authorList>
            <person name="Chen Y."/>
            <person name="Dougan E. K."/>
            <person name="Chan C."/>
            <person name="Rhodes N."/>
            <person name="Thang M."/>
        </authorList>
    </citation>
    <scope>NUCLEOTIDE SEQUENCE</scope>
</reference>
<dbReference type="Pfam" id="PF08634">
    <property type="entry name" value="Pet127"/>
    <property type="match status" value="1"/>
</dbReference>
<feature type="region of interest" description="Disordered" evidence="1">
    <location>
        <begin position="81"/>
        <end position="101"/>
    </location>
</feature>
<evidence type="ECO:0000313" key="5">
    <source>
        <dbReference type="Proteomes" id="UP001152797"/>
    </source>
</evidence>
<dbReference type="GO" id="GO:0005740">
    <property type="term" value="C:mitochondrial envelope"/>
    <property type="evidence" value="ECO:0007669"/>
    <property type="project" value="TreeGrafter"/>
</dbReference>
<dbReference type="EMBL" id="CAMXCT030002125">
    <property type="protein sequence ID" value="CAL4783180.1"/>
    <property type="molecule type" value="Genomic_DNA"/>
</dbReference>
<evidence type="ECO:0000256" key="1">
    <source>
        <dbReference type="SAM" id="MobiDB-lite"/>
    </source>
</evidence>
<evidence type="ECO:0000313" key="3">
    <source>
        <dbReference type="EMBL" id="CAL1149243.1"/>
    </source>
</evidence>
<dbReference type="EMBL" id="CAMXCT010002125">
    <property type="protein sequence ID" value="CAI3995868.1"/>
    <property type="molecule type" value="Genomic_DNA"/>
</dbReference>
<dbReference type="EMBL" id="CAMXCT020002125">
    <property type="protein sequence ID" value="CAL1149243.1"/>
    <property type="molecule type" value="Genomic_DNA"/>
</dbReference>
<dbReference type="GO" id="GO:0000964">
    <property type="term" value="P:mitochondrial RNA 5'-end processing"/>
    <property type="evidence" value="ECO:0007669"/>
    <property type="project" value="TreeGrafter"/>
</dbReference>
<feature type="compositionally biased region" description="Acidic residues" evidence="1">
    <location>
        <begin position="84"/>
        <end position="101"/>
    </location>
</feature>
<dbReference type="PANTHER" id="PTHR31014">
    <property type="entry name" value="MITOCHONDRIAL TRANSLATION SYSTEM COMPONENT PET127-RELATED"/>
    <property type="match status" value="1"/>
</dbReference>
<name>A0A9P1G0X2_9DINO</name>
<accession>A0A9P1G0X2</accession>
<keyword evidence="5" id="KW-1185">Reference proteome</keyword>
<reference evidence="3" key="2">
    <citation type="submission" date="2024-04" db="EMBL/GenBank/DDBJ databases">
        <authorList>
            <person name="Chen Y."/>
            <person name="Shah S."/>
            <person name="Dougan E. K."/>
            <person name="Thang M."/>
            <person name="Chan C."/>
        </authorList>
    </citation>
    <scope>NUCLEOTIDE SEQUENCE [LARGE SCALE GENOMIC DNA]</scope>
</reference>